<evidence type="ECO:0000313" key="9">
    <source>
        <dbReference type="Proteomes" id="UP000245383"/>
    </source>
</evidence>
<keyword evidence="5 6" id="KW-0642">Proline metabolism</keyword>
<feature type="domain" description="EF-hand" evidence="7">
    <location>
        <begin position="301"/>
        <end position="336"/>
    </location>
</feature>
<proteinExistence type="inferred from homology"/>
<accession>A0A2T9YZG7</accession>
<evidence type="ECO:0000256" key="2">
    <source>
        <dbReference type="ARBA" id="ARBA00012695"/>
    </source>
</evidence>
<comment type="function">
    <text evidence="6">Converts proline to delta-1-pyrroline-5-carboxylate.</text>
</comment>
<dbReference type="AlphaFoldDB" id="A0A2T9YZG7"/>
<comment type="similarity">
    <text evidence="1 6">Belongs to the proline oxidase family.</text>
</comment>
<comment type="catalytic activity">
    <reaction evidence="6">
        <text>L-proline + a quinone = (S)-1-pyrroline-5-carboxylate + a quinol + H(+)</text>
        <dbReference type="Rhea" id="RHEA:23784"/>
        <dbReference type="ChEBI" id="CHEBI:15378"/>
        <dbReference type="ChEBI" id="CHEBI:17388"/>
        <dbReference type="ChEBI" id="CHEBI:24646"/>
        <dbReference type="ChEBI" id="CHEBI:60039"/>
        <dbReference type="ChEBI" id="CHEBI:132124"/>
        <dbReference type="EC" id="1.5.5.2"/>
    </reaction>
</comment>
<dbReference type="STRING" id="133385.A0A2T9YZG7"/>
<evidence type="ECO:0000259" key="7">
    <source>
        <dbReference type="PROSITE" id="PS50222"/>
    </source>
</evidence>
<dbReference type="SUPFAM" id="SSF47473">
    <property type="entry name" value="EF-hand"/>
    <property type="match status" value="1"/>
</dbReference>
<dbReference type="SUPFAM" id="SSF51730">
    <property type="entry name" value="FAD-linked oxidoreductase"/>
    <property type="match status" value="1"/>
</dbReference>
<keyword evidence="3" id="KW-0106">Calcium</keyword>
<comment type="cofactor">
    <cofactor evidence="6">
        <name>FAD</name>
        <dbReference type="ChEBI" id="CHEBI:57692"/>
    </cofactor>
</comment>
<protein>
    <recommendedName>
        <fullName evidence="2 6">Proline dehydrogenase</fullName>
        <ecNumber evidence="2 6">1.5.5.2</ecNumber>
    </recommendedName>
</protein>
<dbReference type="GO" id="GO:0071949">
    <property type="term" value="F:FAD binding"/>
    <property type="evidence" value="ECO:0007669"/>
    <property type="project" value="TreeGrafter"/>
</dbReference>
<dbReference type="PROSITE" id="PS50222">
    <property type="entry name" value="EF_HAND_2"/>
    <property type="match status" value="1"/>
</dbReference>
<keyword evidence="4 6" id="KW-0560">Oxidoreductase</keyword>
<dbReference type="GO" id="GO:0005739">
    <property type="term" value="C:mitochondrion"/>
    <property type="evidence" value="ECO:0007669"/>
    <property type="project" value="TreeGrafter"/>
</dbReference>
<evidence type="ECO:0000256" key="1">
    <source>
        <dbReference type="ARBA" id="ARBA00005869"/>
    </source>
</evidence>
<sequence length="652" mass="74040">MIRSFTCSAKKLRVLSHKSIFLHPTKDSNFKISFGSAAEVFPVSFYSSNRYSTTQVPIELKCDLVSHSKIDAFEEINKTQNRNTVLTIENYGSHLKSYSLPELLTASFVYKCCTMKWLVELSPKLIDLANILHMSSFSHAIVKKTFFKIFCAGENKAEVEESMRKLHNVGINSILDLSIESDLDTTTFIKAGADSTCLKNDVKVVSNRMEENKRADYLVKEYVHSIEMAATQPDSFVAIKVTGLVPPASMYRLSLRYMTLNRTFDQAISDSNSTSINYSSFIDNFILKLPDNIKRNTLSDDYLAYCKSLFENLDTNKDGLIDKCDFEIGLNLQNKLSQTLYLSDTINVTFAYKESSTSQQNSDADISGVLLSDFEDYTLMEKRVFELSSKAKSLNVQLMVDAEHSYFQPLIDQVALSAMRFFNSYKSIDHLNPSSDYYDAKPTVFNTYQMYTKSAFSRLMSDFEKSQRQNWAFGAKLVRGAYMEQERELALKLGYISPINNSLYKTHISYNDGVKFMLNQISQRQKKLNEAVSKPQNQAISHKIHLAKNPSLFVASHNHNSIELAVSELKSLKIDPTSRTVSFAQLLGMQDAVSFKLAEIGMNIYKYVPYGPIEETLPYLIRRAQENSSILESASKEVQVINSEIINRIKNI</sequence>
<reference evidence="8 9" key="1">
    <citation type="journal article" date="2018" name="MBio">
        <title>Comparative Genomics Reveals the Core Gene Toolbox for the Fungus-Insect Symbiosis.</title>
        <authorList>
            <person name="Wang Y."/>
            <person name="Stata M."/>
            <person name="Wang W."/>
            <person name="Stajich J.E."/>
            <person name="White M.M."/>
            <person name="Moncalvo J.M."/>
        </authorList>
    </citation>
    <scope>NUCLEOTIDE SEQUENCE [LARGE SCALE GENOMIC DNA]</scope>
    <source>
        <strain evidence="8 9">SWE-8-4</strain>
    </source>
</reference>
<dbReference type="OrthoDB" id="5464at2759"/>
<name>A0A2T9YZG7_9FUNG</name>
<dbReference type="InterPro" id="IPR029041">
    <property type="entry name" value="FAD-linked_oxidoreductase-like"/>
</dbReference>
<organism evidence="8 9">
    <name type="scientific">Smittium simulii</name>
    <dbReference type="NCBI Taxonomy" id="133385"/>
    <lineage>
        <taxon>Eukaryota</taxon>
        <taxon>Fungi</taxon>
        <taxon>Fungi incertae sedis</taxon>
        <taxon>Zoopagomycota</taxon>
        <taxon>Kickxellomycotina</taxon>
        <taxon>Harpellomycetes</taxon>
        <taxon>Harpellales</taxon>
        <taxon>Legeriomycetaceae</taxon>
        <taxon>Smittium</taxon>
    </lineage>
</organism>
<dbReference type="GO" id="GO:0004657">
    <property type="term" value="F:proline dehydrogenase activity"/>
    <property type="evidence" value="ECO:0007669"/>
    <property type="project" value="UniProtKB-EC"/>
</dbReference>
<dbReference type="InterPro" id="IPR011992">
    <property type="entry name" value="EF-hand-dom_pair"/>
</dbReference>
<dbReference type="GO" id="GO:0005509">
    <property type="term" value="F:calcium ion binding"/>
    <property type="evidence" value="ECO:0007669"/>
    <property type="project" value="InterPro"/>
</dbReference>
<keyword evidence="9" id="KW-1185">Reference proteome</keyword>
<dbReference type="Gene3D" id="3.20.20.220">
    <property type="match status" value="2"/>
</dbReference>
<evidence type="ECO:0000313" key="8">
    <source>
        <dbReference type="EMBL" id="PVU97742.1"/>
    </source>
</evidence>
<dbReference type="InterPro" id="IPR018247">
    <property type="entry name" value="EF_Hand_1_Ca_BS"/>
</dbReference>
<evidence type="ECO:0000256" key="6">
    <source>
        <dbReference type="RuleBase" id="RU364054"/>
    </source>
</evidence>
<evidence type="ECO:0000256" key="4">
    <source>
        <dbReference type="ARBA" id="ARBA00023002"/>
    </source>
</evidence>
<dbReference type="InterPro" id="IPR002048">
    <property type="entry name" value="EF_hand_dom"/>
</dbReference>
<keyword evidence="6" id="KW-0274">FAD</keyword>
<dbReference type="PANTHER" id="PTHR13914">
    <property type="entry name" value="PROLINE OXIDASE"/>
    <property type="match status" value="1"/>
</dbReference>
<dbReference type="PROSITE" id="PS00018">
    <property type="entry name" value="EF_HAND_1"/>
    <property type="match status" value="1"/>
</dbReference>
<dbReference type="EMBL" id="MBFR01000008">
    <property type="protein sequence ID" value="PVU97742.1"/>
    <property type="molecule type" value="Genomic_DNA"/>
</dbReference>
<dbReference type="PANTHER" id="PTHR13914:SF0">
    <property type="entry name" value="PROLINE DEHYDROGENASE 1, MITOCHONDRIAL"/>
    <property type="match status" value="1"/>
</dbReference>
<dbReference type="EC" id="1.5.5.2" evidence="2 6"/>
<evidence type="ECO:0000256" key="3">
    <source>
        <dbReference type="ARBA" id="ARBA00022837"/>
    </source>
</evidence>
<dbReference type="InterPro" id="IPR015659">
    <property type="entry name" value="Proline_oxidase"/>
</dbReference>
<comment type="caution">
    <text evidence="8">The sequence shown here is derived from an EMBL/GenBank/DDBJ whole genome shotgun (WGS) entry which is preliminary data.</text>
</comment>
<dbReference type="Pfam" id="PF01619">
    <property type="entry name" value="Pro_dh"/>
    <property type="match status" value="1"/>
</dbReference>
<evidence type="ECO:0000256" key="5">
    <source>
        <dbReference type="ARBA" id="ARBA00023062"/>
    </source>
</evidence>
<keyword evidence="6" id="KW-0285">Flavoprotein</keyword>
<dbReference type="Proteomes" id="UP000245383">
    <property type="component" value="Unassembled WGS sequence"/>
</dbReference>
<gene>
    <name evidence="8" type="ORF">BB561_000357</name>
</gene>
<dbReference type="InterPro" id="IPR002872">
    <property type="entry name" value="Proline_DH_dom"/>
</dbReference>
<dbReference type="GO" id="GO:0010133">
    <property type="term" value="P:L-proline catabolic process to L-glutamate"/>
    <property type="evidence" value="ECO:0007669"/>
    <property type="project" value="TreeGrafter"/>
</dbReference>